<keyword evidence="2" id="KW-1185">Reference proteome</keyword>
<protein>
    <submittedName>
        <fullName evidence="3">ATP synthase F0 subunit 8</fullName>
    </submittedName>
</protein>
<feature type="transmembrane region" description="Helical" evidence="1">
    <location>
        <begin position="20"/>
        <end position="42"/>
    </location>
</feature>
<keyword evidence="1" id="KW-0812">Transmembrane</keyword>
<evidence type="ECO:0000256" key="1">
    <source>
        <dbReference type="SAM" id="Phobius"/>
    </source>
</evidence>
<keyword evidence="1" id="KW-1133">Transmembrane helix</keyword>
<evidence type="ECO:0000313" key="2">
    <source>
        <dbReference type="Proteomes" id="UP000887575"/>
    </source>
</evidence>
<dbReference type="AlphaFoldDB" id="A0AAF3FSR4"/>
<keyword evidence="1" id="KW-0472">Membrane</keyword>
<organism evidence="2 3">
    <name type="scientific">Mesorhabditis belari</name>
    <dbReference type="NCBI Taxonomy" id="2138241"/>
    <lineage>
        <taxon>Eukaryota</taxon>
        <taxon>Metazoa</taxon>
        <taxon>Ecdysozoa</taxon>
        <taxon>Nematoda</taxon>
        <taxon>Chromadorea</taxon>
        <taxon>Rhabditida</taxon>
        <taxon>Rhabditina</taxon>
        <taxon>Rhabditomorpha</taxon>
        <taxon>Rhabditoidea</taxon>
        <taxon>Rhabditidae</taxon>
        <taxon>Mesorhabditinae</taxon>
        <taxon>Mesorhabditis</taxon>
    </lineage>
</organism>
<evidence type="ECO:0000313" key="3">
    <source>
        <dbReference type="WBParaSite" id="MBELARI_LOCUS9184"/>
    </source>
</evidence>
<dbReference type="WBParaSite" id="MBELARI_LOCUS9184">
    <property type="protein sequence ID" value="MBELARI_LOCUS9184"/>
    <property type="gene ID" value="MBELARI_LOCUS9184"/>
</dbReference>
<accession>A0AAF3FSR4</accession>
<sequence>MKSYARYCSKCVPSDRLKLIVAVAFIVFISLILSILFFAMFWDQIAKSPFQWYEKISDKRRKQKHLIWSSISFGLPAFW</sequence>
<reference evidence="3" key="1">
    <citation type="submission" date="2024-02" db="UniProtKB">
        <authorList>
            <consortium name="WormBaseParasite"/>
        </authorList>
    </citation>
    <scope>IDENTIFICATION</scope>
</reference>
<dbReference type="Proteomes" id="UP000887575">
    <property type="component" value="Unassembled WGS sequence"/>
</dbReference>
<proteinExistence type="predicted"/>
<name>A0AAF3FSR4_9BILA</name>